<dbReference type="Pfam" id="PF01032">
    <property type="entry name" value="FecCD"/>
    <property type="match status" value="1"/>
</dbReference>
<evidence type="ECO:0000256" key="10">
    <source>
        <dbReference type="SAM" id="Phobius"/>
    </source>
</evidence>
<dbReference type="EMBL" id="JADIMD010000077">
    <property type="protein sequence ID" value="MBO8474643.1"/>
    <property type="molecule type" value="Genomic_DNA"/>
</dbReference>
<feature type="transmembrane region" description="Helical" evidence="10">
    <location>
        <begin position="128"/>
        <end position="152"/>
    </location>
</feature>
<dbReference type="GO" id="GO:0022857">
    <property type="term" value="F:transmembrane transporter activity"/>
    <property type="evidence" value="ECO:0007669"/>
    <property type="project" value="InterPro"/>
</dbReference>
<sequence>MGKRSNMTVAAATLVITVTADILAGAAASGEVLFLLRIPRAVTAMVSGAALALAGLQLQAIFRNPLADPHIMGVSSGAGLGAAIAVLAGTGVSAGFTGGISVAAAASAGALLSSLLIILISKKAKRDYTLLIFGVLTGFAFNALTSILQSWADPESLRIYYSWSAGSFINSGYDGIAIIASGCIIGTAIACGNAKGLDSLLFGDDFSSLSGARPERIRWISLAGCCLMTGAVTAFCGPVGFVGITAPHIARKLMGTTSHLSVIPATLLTGGIMGAVADLLSRCGPYPLPAGSAMALIGIPIILYIMLRPEKSACISRVCTSEESRMKKHTSRETIHMDGIDIGYSSRTLCSDISFRLHPGDCILLCGANGSGKTTLLRTLASLWPDRVTMIPADIPKVKGFTLEEFIRTGCYTMSDWKGLLSPESERKASEVMDRLRIGQFRNKDISTLSDGEFRKGCIASALCRDSETIILDEPEAFLDTESRIEVLSLLRQIAAEGSRSVIFSSHDIATALKFCNRVAAIGHDHKFRISSELNGNGSDGAASEDSRNAEKIRTARSIFRNKSITFDV</sequence>
<feature type="transmembrane region" description="Helical" evidence="10">
    <location>
        <begin position="219"/>
        <end position="242"/>
    </location>
</feature>
<dbReference type="GO" id="GO:0005524">
    <property type="term" value="F:ATP binding"/>
    <property type="evidence" value="ECO:0007669"/>
    <property type="project" value="UniProtKB-KW"/>
</dbReference>
<proteinExistence type="inferred from homology"/>
<keyword evidence="7" id="KW-0067">ATP-binding</keyword>
<evidence type="ECO:0000256" key="1">
    <source>
        <dbReference type="ARBA" id="ARBA00004651"/>
    </source>
</evidence>
<feature type="domain" description="ABC transporter" evidence="11">
    <location>
        <begin position="335"/>
        <end position="549"/>
    </location>
</feature>
<reference evidence="12" key="2">
    <citation type="journal article" date="2021" name="PeerJ">
        <title>Extensive microbial diversity within the chicken gut microbiome revealed by metagenomics and culture.</title>
        <authorList>
            <person name="Gilroy R."/>
            <person name="Ravi A."/>
            <person name="Getino M."/>
            <person name="Pursley I."/>
            <person name="Horton D.L."/>
            <person name="Alikhan N.F."/>
            <person name="Baker D."/>
            <person name="Gharbi K."/>
            <person name="Hall N."/>
            <person name="Watson M."/>
            <person name="Adriaenssens E.M."/>
            <person name="Foster-Nyarko E."/>
            <person name="Jarju S."/>
            <person name="Secka A."/>
            <person name="Antonio M."/>
            <person name="Oren A."/>
            <person name="Chaudhuri R.R."/>
            <person name="La Ragione R."/>
            <person name="Hildebrand F."/>
            <person name="Pallen M.J."/>
        </authorList>
    </citation>
    <scope>NUCLEOTIDE SEQUENCE</scope>
    <source>
        <strain evidence="12">B1-13419</strain>
    </source>
</reference>
<evidence type="ECO:0000256" key="7">
    <source>
        <dbReference type="ARBA" id="ARBA00022840"/>
    </source>
</evidence>
<accession>A0A9D9IN42</accession>
<dbReference type="AlphaFoldDB" id="A0A9D9IN42"/>
<dbReference type="GO" id="GO:0016887">
    <property type="term" value="F:ATP hydrolysis activity"/>
    <property type="evidence" value="ECO:0007669"/>
    <property type="project" value="InterPro"/>
</dbReference>
<dbReference type="Gene3D" id="1.10.3470.10">
    <property type="entry name" value="ABC transporter involved in vitamin B12 uptake, BtuC"/>
    <property type="match status" value="1"/>
</dbReference>
<evidence type="ECO:0000256" key="6">
    <source>
        <dbReference type="ARBA" id="ARBA00022741"/>
    </source>
</evidence>
<evidence type="ECO:0000256" key="2">
    <source>
        <dbReference type="ARBA" id="ARBA00007935"/>
    </source>
</evidence>
<keyword evidence="3" id="KW-0813">Transport</keyword>
<dbReference type="SUPFAM" id="SSF52540">
    <property type="entry name" value="P-loop containing nucleoside triphosphate hydrolases"/>
    <property type="match status" value="1"/>
</dbReference>
<keyword evidence="4" id="KW-1003">Cell membrane</keyword>
<dbReference type="PROSITE" id="PS50893">
    <property type="entry name" value="ABC_TRANSPORTER_2"/>
    <property type="match status" value="1"/>
</dbReference>
<dbReference type="InterPro" id="IPR000522">
    <property type="entry name" value="ABC_transptr_permease_BtuC"/>
</dbReference>
<dbReference type="InterPro" id="IPR003439">
    <property type="entry name" value="ABC_transporter-like_ATP-bd"/>
</dbReference>
<dbReference type="SUPFAM" id="SSF81345">
    <property type="entry name" value="ABC transporter involved in vitamin B12 uptake, BtuC"/>
    <property type="match status" value="1"/>
</dbReference>
<evidence type="ECO:0000256" key="5">
    <source>
        <dbReference type="ARBA" id="ARBA00022692"/>
    </source>
</evidence>
<feature type="transmembrane region" description="Helical" evidence="10">
    <location>
        <begin position="100"/>
        <end position="121"/>
    </location>
</feature>
<organism evidence="12 13">
    <name type="scientific">Candidatus Cryptobacteroides faecigallinarum</name>
    <dbReference type="NCBI Taxonomy" id="2840763"/>
    <lineage>
        <taxon>Bacteria</taxon>
        <taxon>Pseudomonadati</taxon>
        <taxon>Bacteroidota</taxon>
        <taxon>Bacteroidia</taxon>
        <taxon>Bacteroidales</taxon>
        <taxon>Candidatus Cryptobacteroides</taxon>
    </lineage>
</organism>
<name>A0A9D9IN42_9BACT</name>
<dbReference type="Proteomes" id="UP000823757">
    <property type="component" value="Unassembled WGS sequence"/>
</dbReference>
<dbReference type="PANTHER" id="PTHR30472">
    <property type="entry name" value="FERRIC ENTEROBACTIN TRANSPORT SYSTEM PERMEASE PROTEIN"/>
    <property type="match status" value="1"/>
</dbReference>
<feature type="transmembrane region" description="Helical" evidence="10">
    <location>
        <begin position="70"/>
        <end position="94"/>
    </location>
</feature>
<evidence type="ECO:0000256" key="4">
    <source>
        <dbReference type="ARBA" id="ARBA00022475"/>
    </source>
</evidence>
<comment type="subcellular location">
    <subcellularLocation>
        <location evidence="1">Cell membrane</location>
        <topology evidence="1">Multi-pass membrane protein</topology>
    </subcellularLocation>
</comment>
<feature type="transmembrane region" description="Helical" evidence="10">
    <location>
        <begin position="38"/>
        <end position="58"/>
    </location>
</feature>
<keyword evidence="5 10" id="KW-0812">Transmembrane</keyword>
<dbReference type="InterPro" id="IPR037294">
    <property type="entry name" value="ABC_BtuC-like"/>
</dbReference>
<dbReference type="InterPro" id="IPR027417">
    <property type="entry name" value="P-loop_NTPase"/>
</dbReference>
<evidence type="ECO:0000313" key="13">
    <source>
        <dbReference type="Proteomes" id="UP000823757"/>
    </source>
</evidence>
<keyword evidence="9 10" id="KW-0472">Membrane</keyword>
<evidence type="ECO:0000256" key="9">
    <source>
        <dbReference type="ARBA" id="ARBA00023136"/>
    </source>
</evidence>
<protein>
    <submittedName>
        <fullName evidence="12">Iron chelate uptake ABC transporter family permease subunit</fullName>
    </submittedName>
</protein>
<feature type="transmembrane region" description="Helical" evidence="10">
    <location>
        <begin position="262"/>
        <end position="281"/>
    </location>
</feature>
<evidence type="ECO:0000259" key="11">
    <source>
        <dbReference type="PROSITE" id="PS50893"/>
    </source>
</evidence>
<feature type="transmembrane region" description="Helical" evidence="10">
    <location>
        <begin position="288"/>
        <end position="307"/>
    </location>
</feature>
<comment type="similarity">
    <text evidence="2">Belongs to the binding-protein-dependent transport system permease family. FecCD subfamily.</text>
</comment>
<dbReference type="InterPro" id="IPR003593">
    <property type="entry name" value="AAA+_ATPase"/>
</dbReference>
<dbReference type="Pfam" id="PF00005">
    <property type="entry name" value="ABC_tran"/>
    <property type="match status" value="1"/>
</dbReference>
<evidence type="ECO:0000256" key="3">
    <source>
        <dbReference type="ARBA" id="ARBA00022448"/>
    </source>
</evidence>
<dbReference type="GO" id="GO:0033214">
    <property type="term" value="P:siderophore-iron import into cell"/>
    <property type="evidence" value="ECO:0007669"/>
    <property type="project" value="TreeGrafter"/>
</dbReference>
<evidence type="ECO:0000313" key="12">
    <source>
        <dbReference type="EMBL" id="MBO8474643.1"/>
    </source>
</evidence>
<feature type="transmembrane region" description="Helical" evidence="10">
    <location>
        <begin position="172"/>
        <end position="191"/>
    </location>
</feature>
<evidence type="ECO:0000256" key="8">
    <source>
        <dbReference type="ARBA" id="ARBA00022989"/>
    </source>
</evidence>
<dbReference type="CDD" id="cd06550">
    <property type="entry name" value="TM_ABC_iron-siderophores_like"/>
    <property type="match status" value="1"/>
</dbReference>
<comment type="caution">
    <text evidence="12">The sequence shown here is derived from an EMBL/GenBank/DDBJ whole genome shotgun (WGS) entry which is preliminary data.</text>
</comment>
<dbReference type="GO" id="GO:0005886">
    <property type="term" value="C:plasma membrane"/>
    <property type="evidence" value="ECO:0007669"/>
    <property type="project" value="UniProtKB-SubCell"/>
</dbReference>
<gene>
    <name evidence="12" type="ORF">IAB91_05075</name>
</gene>
<keyword evidence="8 10" id="KW-1133">Transmembrane helix</keyword>
<dbReference type="SMART" id="SM00382">
    <property type="entry name" value="AAA"/>
    <property type="match status" value="1"/>
</dbReference>
<keyword evidence="6" id="KW-0547">Nucleotide-binding</keyword>
<dbReference type="Gene3D" id="3.40.50.300">
    <property type="entry name" value="P-loop containing nucleotide triphosphate hydrolases"/>
    <property type="match status" value="1"/>
</dbReference>
<dbReference type="PANTHER" id="PTHR30472:SF41">
    <property type="entry name" value="TRANSPORT SYSTEM PERMEASE PROTEIN"/>
    <property type="match status" value="1"/>
</dbReference>
<reference evidence="12" key="1">
    <citation type="submission" date="2020-10" db="EMBL/GenBank/DDBJ databases">
        <authorList>
            <person name="Gilroy R."/>
        </authorList>
    </citation>
    <scope>NUCLEOTIDE SEQUENCE</scope>
    <source>
        <strain evidence="12">B1-13419</strain>
    </source>
</reference>